<evidence type="ECO:0000313" key="1">
    <source>
        <dbReference type="EMBL" id="MCW4590722.1"/>
    </source>
</evidence>
<reference evidence="1 2" key="1">
    <citation type="submission" date="2022-07" db="EMBL/GenBank/DDBJ databases">
        <title>Genome stability of Gluconacetobacter entanii AV429.</title>
        <authorList>
            <person name="Trcek J."/>
            <person name="Cepec E."/>
        </authorList>
    </citation>
    <scope>NUCLEOTIDE SEQUENCE [LARGE SCALE GENOMIC DNA]</scope>
    <source>
        <strain evidence="1 2">AV429_2022</strain>
    </source>
</reference>
<dbReference type="InterPro" id="IPR011990">
    <property type="entry name" value="TPR-like_helical_dom_sf"/>
</dbReference>
<dbReference type="Pfam" id="PF08238">
    <property type="entry name" value="Sel1"/>
    <property type="match status" value="6"/>
</dbReference>
<dbReference type="Proteomes" id="UP001526337">
    <property type="component" value="Unassembled WGS sequence"/>
</dbReference>
<dbReference type="SMART" id="SM00671">
    <property type="entry name" value="SEL1"/>
    <property type="match status" value="4"/>
</dbReference>
<keyword evidence="2" id="KW-1185">Reference proteome</keyword>
<evidence type="ECO:0000313" key="2">
    <source>
        <dbReference type="Proteomes" id="UP001526337"/>
    </source>
</evidence>
<protein>
    <submittedName>
        <fullName evidence="1">Sel1 repeat family protein</fullName>
    </submittedName>
</protein>
<name>A0ABT3K6M0_9PROT</name>
<proteinExistence type="predicted"/>
<dbReference type="PANTHER" id="PTHR11102">
    <property type="entry name" value="SEL-1-LIKE PROTEIN"/>
    <property type="match status" value="1"/>
</dbReference>
<organism evidence="1 2">
    <name type="scientific">Gluconacetobacter entanii</name>
    <dbReference type="NCBI Taxonomy" id="108528"/>
    <lineage>
        <taxon>Bacteria</taxon>
        <taxon>Pseudomonadati</taxon>
        <taxon>Pseudomonadota</taxon>
        <taxon>Alphaproteobacteria</taxon>
        <taxon>Acetobacterales</taxon>
        <taxon>Acetobacteraceae</taxon>
        <taxon>Gluconacetobacter</taxon>
    </lineage>
</organism>
<comment type="caution">
    <text evidence="1">The sequence shown here is derived from an EMBL/GenBank/DDBJ whole genome shotgun (WGS) entry which is preliminary data.</text>
</comment>
<dbReference type="EMBL" id="JANGSQ010000102">
    <property type="protein sequence ID" value="MCW4590722.1"/>
    <property type="molecule type" value="Genomic_DNA"/>
</dbReference>
<dbReference type="SUPFAM" id="SSF81901">
    <property type="entry name" value="HCP-like"/>
    <property type="match status" value="2"/>
</dbReference>
<dbReference type="Gene3D" id="1.25.40.10">
    <property type="entry name" value="Tetratricopeptide repeat domain"/>
    <property type="match status" value="1"/>
</dbReference>
<accession>A0ABT3K6M0</accession>
<dbReference type="InterPro" id="IPR050767">
    <property type="entry name" value="Sel1_AlgK"/>
</dbReference>
<gene>
    <name evidence="1" type="ORF">NO263_09025</name>
</gene>
<dbReference type="PANTHER" id="PTHR11102:SF160">
    <property type="entry name" value="ERAD-ASSOCIATED E3 UBIQUITIN-PROTEIN LIGASE COMPONENT HRD3"/>
    <property type="match status" value="1"/>
</dbReference>
<sequence>MSERQTPETNSPDTDPLAAIAFVPDAQMLRIIAEGVAKDVQPEPPPPVAPPPLAMEALRMAAAAGDTEAMLQLGAVTGRAGDEPGAVAWFRRAADAGNAEGMFCVGRAFLLAEGGYAKDAPTAKAWYERAGDAGYAEGYWGIGEIYERGRLGQSDPDAAIAWYTRAAEAGDVKSMRAAGECWDAKARHATDGATRQAARAQALQWLGRAALHDDLPALNMLAEAYENEEDDGLVEQDLAVAIRLRQRLFALGGRGENTANLALFYELGYGCRANASMASLLYVLSLDEAETDEYEEFSLDDPALAPLRDRAYFAAHREELCTLMGKGEDDPFNFLLRGIARLSADQDIAREYMETRFFLPPRKAG</sequence>
<dbReference type="InterPro" id="IPR006597">
    <property type="entry name" value="Sel1-like"/>
</dbReference>